<sequence length="267" mass="30430">MADTHPMEATVPYGLPCEVRQRRAEDYSEIKLRTPPLPQSASRLLGGHLPGELLNEITGHLEVDDLATLCLTCKIAYKSWFTPDLQLHLSTGCYHVENLLKRLSRDLHRASGPAHARLFEYCLHHRRLCPCTCRRCRGWWQGAEVVIYALLYGLAQTLPFFNDGGSNNNKNENGPTPYPVYYRHDLGVCFRQCWVYSPPSLPPPSTEDLDPVRPWLRPFASFALLLFIVVALCLCFLLFLFTFVPVVLLIAVIVKLLEALMHPFRKL</sequence>
<keyword evidence="1" id="KW-0472">Membrane</keyword>
<feature type="transmembrane region" description="Helical" evidence="1">
    <location>
        <begin position="224"/>
        <end position="257"/>
    </location>
</feature>
<protein>
    <recommendedName>
        <fullName evidence="2">F-box domain-containing protein</fullName>
    </recommendedName>
</protein>
<comment type="caution">
    <text evidence="3">The sequence shown here is derived from an EMBL/GenBank/DDBJ whole genome shotgun (WGS) entry which is preliminary data.</text>
</comment>
<feature type="domain" description="F-box" evidence="2">
    <location>
        <begin position="48"/>
        <end position="80"/>
    </location>
</feature>
<dbReference type="GeneID" id="92099349"/>
<dbReference type="Pfam" id="PF00646">
    <property type="entry name" value="F-box"/>
    <property type="match status" value="1"/>
</dbReference>
<proteinExistence type="predicted"/>
<keyword evidence="4" id="KW-1185">Reference proteome</keyword>
<organism evidence="3 4">
    <name type="scientific">Apiospora phragmitis</name>
    <dbReference type="NCBI Taxonomy" id="2905665"/>
    <lineage>
        <taxon>Eukaryota</taxon>
        <taxon>Fungi</taxon>
        <taxon>Dikarya</taxon>
        <taxon>Ascomycota</taxon>
        <taxon>Pezizomycotina</taxon>
        <taxon>Sordariomycetes</taxon>
        <taxon>Xylariomycetidae</taxon>
        <taxon>Amphisphaeriales</taxon>
        <taxon>Apiosporaceae</taxon>
        <taxon>Apiospora</taxon>
    </lineage>
</organism>
<gene>
    <name evidence="3" type="ORF">PG994_014877</name>
</gene>
<keyword evidence="1" id="KW-1133">Transmembrane helix</keyword>
<name>A0ABR1SUV5_9PEZI</name>
<dbReference type="RefSeq" id="XP_066707962.1">
    <property type="nucleotide sequence ID" value="XM_066866286.1"/>
</dbReference>
<dbReference type="EMBL" id="JAQQWL010000016">
    <property type="protein sequence ID" value="KAK8038110.1"/>
    <property type="molecule type" value="Genomic_DNA"/>
</dbReference>
<evidence type="ECO:0000313" key="3">
    <source>
        <dbReference type="EMBL" id="KAK8038110.1"/>
    </source>
</evidence>
<accession>A0ABR1SUV5</accession>
<evidence type="ECO:0000256" key="1">
    <source>
        <dbReference type="SAM" id="Phobius"/>
    </source>
</evidence>
<evidence type="ECO:0000313" key="4">
    <source>
        <dbReference type="Proteomes" id="UP001480595"/>
    </source>
</evidence>
<reference evidence="3 4" key="1">
    <citation type="submission" date="2023-01" db="EMBL/GenBank/DDBJ databases">
        <title>Analysis of 21 Apiospora genomes using comparative genomics revels a genus with tremendous synthesis potential of carbohydrate active enzymes and secondary metabolites.</title>
        <authorList>
            <person name="Sorensen T."/>
        </authorList>
    </citation>
    <scope>NUCLEOTIDE SEQUENCE [LARGE SCALE GENOMIC DNA]</scope>
    <source>
        <strain evidence="3 4">CBS 135458</strain>
    </source>
</reference>
<dbReference type="Proteomes" id="UP001480595">
    <property type="component" value="Unassembled WGS sequence"/>
</dbReference>
<keyword evidence="1" id="KW-0812">Transmembrane</keyword>
<dbReference type="InterPro" id="IPR001810">
    <property type="entry name" value="F-box_dom"/>
</dbReference>
<dbReference type="CDD" id="cd09917">
    <property type="entry name" value="F-box_SF"/>
    <property type="match status" value="1"/>
</dbReference>
<evidence type="ECO:0000259" key="2">
    <source>
        <dbReference type="Pfam" id="PF00646"/>
    </source>
</evidence>